<reference evidence="4" key="3">
    <citation type="journal article" date="2017" name="Nature">
        <title>Genome sequence of the progenitor of the wheat D genome Aegilops tauschii.</title>
        <authorList>
            <person name="Luo M.C."/>
            <person name="Gu Y.Q."/>
            <person name="Puiu D."/>
            <person name="Wang H."/>
            <person name="Twardziok S.O."/>
            <person name="Deal K.R."/>
            <person name="Huo N."/>
            <person name="Zhu T."/>
            <person name="Wang L."/>
            <person name="Wang Y."/>
            <person name="McGuire P.E."/>
            <person name="Liu S."/>
            <person name="Long H."/>
            <person name="Ramasamy R.K."/>
            <person name="Rodriguez J.C."/>
            <person name="Van S.L."/>
            <person name="Yuan L."/>
            <person name="Wang Z."/>
            <person name="Xia Z."/>
            <person name="Xiao L."/>
            <person name="Anderson O.D."/>
            <person name="Ouyang S."/>
            <person name="Liang Y."/>
            <person name="Zimin A.V."/>
            <person name="Pertea G."/>
            <person name="Qi P."/>
            <person name="Bennetzen J.L."/>
            <person name="Dai X."/>
            <person name="Dawson M.W."/>
            <person name="Muller H.G."/>
            <person name="Kugler K."/>
            <person name="Rivarola-Duarte L."/>
            <person name="Spannagl M."/>
            <person name="Mayer K.F.X."/>
            <person name="Lu F.H."/>
            <person name="Bevan M.W."/>
            <person name="Leroy P."/>
            <person name="Li P."/>
            <person name="You F.M."/>
            <person name="Sun Q."/>
            <person name="Liu Z."/>
            <person name="Lyons E."/>
            <person name="Wicker T."/>
            <person name="Salzberg S.L."/>
            <person name="Devos K.M."/>
            <person name="Dvorak J."/>
        </authorList>
    </citation>
    <scope>NUCLEOTIDE SEQUENCE [LARGE SCALE GENOMIC DNA]</scope>
    <source>
        <strain evidence="4">cv. AL8/78</strain>
    </source>
</reference>
<accession>A0A453D8F4</accession>
<proteinExistence type="predicted"/>
<dbReference type="Gramene" id="AET2Gv21135300.5">
    <property type="protein sequence ID" value="AET2Gv21135300.5"/>
    <property type="gene ID" value="AET2Gv21135300"/>
</dbReference>
<dbReference type="Proteomes" id="UP000015105">
    <property type="component" value="Chromosome 2D"/>
</dbReference>
<sequence>RSAYACRPEKENSSSDMGSFLPWRSWSLIVLFLLLQSMLQLSSGCFVEERAALLDIQSSLIRAHSQISLDSWRKDDDDCCSWDLVKCNNSTQRVSHLDLSLVYFPADVDDRWYLNLTAFSAFHELRYLDLSYNYQCSLSSE</sequence>
<dbReference type="Gene3D" id="3.80.10.10">
    <property type="entry name" value="Ribonuclease Inhibitor"/>
    <property type="match status" value="1"/>
</dbReference>
<dbReference type="InterPro" id="IPR032675">
    <property type="entry name" value="LRR_dom_sf"/>
</dbReference>
<dbReference type="PANTHER" id="PTHR48065:SF75">
    <property type="entry name" value="LEUCINE-RICH REPEAT-CONTAINING N-TERMINAL PLANT-TYPE DOMAIN-CONTAINING PROTEIN"/>
    <property type="match status" value="1"/>
</dbReference>
<reference evidence="5" key="1">
    <citation type="journal article" date="2014" name="Science">
        <title>Ancient hybridizations among the ancestral genomes of bread wheat.</title>
        <authorList>
            <consortium name="International Wheat Genome Sequencing Consortium,"/>
            <person name="Marcussen T."/>
            <person name="Sandve S.R."/>
            <person name="Heier L."/>
            <person name="Spannagl M."/>
            <person name="Pfeifer M."/>
            <person name="Jakobsen K.S."/>
            <person name="Wulff B.B."/>
            <person name="Steuernagel B."/>
            <person name="Mayer K.F."/>
            <person name="Olsen O.A."/>
        </authorList>
    </citation>
    <scope>NUCLEOTIDE SEQUENCE [LARGE SCALE GENOMIC DNA]</scope>
    <source>
        <strain evidence="5">cv. AL8/78</strain>
    </source>
</reference>
<dbReference type="InterPro" id="IPR013210">
    <property type="entry name" value="LRR_N_plant-typ"/>
</dbReference>
<keyword evidence="1" id="KW-0433">Leucine-rich repeat</keyword>
<feature type="domain" description="Leucine-rich repeat-containing N-terminal plant-type" evidence="3">
    <location>
        <begin position="48"/>
        <end position="88"/>
    </location>
</feature>
<reference evidence="5" key="2">
    <citation type="journal article" date="2017" name="Nat. Plants">
        <title>The Aegilops tauschii genome reveals multiple impacts of transposons.</title>
        <authorList>
            <person name="Zhao G."/>
            <person name="Zou C."/>
            <person name="Li K."/>
            <person name="Wang K."/>
            <person name="Li T."/>
            <person name="Gao L."/>
            <person name="Zhang X."/>
            <person name="Wang H."/>
            <person name="Yang Z."/>
            <person name="Liu X."/>
            <person name="Jiang W."/>
            <person name="Mao L."/>
            <person name="Kong X."/>
            <person name="Jiao Y."/>
            <person name="Jia J."/>
        </authorList>
    </citation>
    <scope>NUCLEOTIDE SEQUENCE [LARGE SCALE GENOMIC DNA]</scope>
    <source>
        <strain evidence="5">cv. AL8/78</strain>
    </source>
</reference>
<keyword evidence="5" id="KW-1185">Reference proteome</keyword>
<reference evidence="4" key="5">
    <citation type="journal article" date="2021" name="G3 (Bethesda)">
        <title>Aegilops tauschii genome assembly Aet v5.0 features greater sequence contiguity and improved annotation.</title>
        <authorList>
            <person name="Wang L."/>
            <person name="Zhu T."/>
            <person name="Rodriguez J.C."/>
            <person name="Deal K.R."/>
            <person name="Dubcovsky J."/>
            <person name="McGuire P.E."/>
            <person name="Lux T."/>
            <person name="Spannagl M."/>
            <person name="Mayer K.F.X."/>
            <person name="Baldrich P."/>
            <person name="Meyers B.C."/>
            <person name="Huo N."/>
            <person name="Gu Y.Q."/>
            <person name="Zhou H."/>
            <person name="Devos K.M."/>
            <person name="Bennetzen J.L."/>
            <person name="Unver T."/>
            <person name="Budak H."/>
            <person name="Gulick P.J."/>
            <person name="Galiba G."/>
            <person name="Kalapos B."/>
            <person name="Nelson D.R."/>
            <person name="Li P."/>
            <person name="You F.M."/>
            <person name="Luo M.C."/>
            <person name="Dvorak J."/>
        </authorList>
    </citation>
    <scope>NUCLEOTIDE SEQUENCE [LARGE SCALE GENOMIC DNA]</scope>
    <source>
        <strain evidence="4">cv. AL8/78</strain>
    </source>
</reference>
<dbReference type="PANTHER" id="PTHR48065">
    <property type="entry name" value="OS10G0469600 PROTEIN"/>
    <property type="match status" value="1"/>
</dbReference>
<evidence type="ECO:0000256" key="1">
    <source>
        <dbReference type="ARBA" id="ARBA00022614"/>
    </source>
</evidence>
<organism evidence="4 5">
    <name type="scientific">Aegilops tauschii subsp. strangulata</name>
    <name type="common">Goatgrass</name>
    <dbReference type="NCBI Taxonomy" id="200361"/>
    <lineage>
        <taxon>Eukaryota</taxon>
        <taxon>Viridiplantae</taxon>
        <taxon>Streptophyta</taxon>
        <taxon>Embryophyta</taxon>
        <taxon>Tracheophyta</taxon>
        <taxon>Spermatophyta</taxon>
        <taxon>Magnoliopsida</taxon>
        <taxon>Liliopsida</taxon>
        <taxon>Poales</taxon>
        <taxon>Poaceae</taxon>
        <taxon>BOP clade</taxon>
        <taxon>Pooideae</taxon>
        <taxon>Triticodae</taxon>
        <taxon>Triticeae</taxon>
        <taxon>Triticinae</taxon>
        <taxon>Aegilops</taxon>
    </lineage>
</organism>
<dbReference type="Pfam" id="PF08263">
    <property type="entry name" value="LRRNT_2"/>
    <property type="match status" value="1"/>
</dbReference>
<dbReference type="EnsemblPlants" id="AET2Gv21135300.5">
    <property type="protein sequence ID" value="AET2Gv21135300.5"/>
    <property type="gene ID" value="AET2Gv21135300"/>
</dbReference>
<name>A0A453D8F4_AEGTS</name>
<evidence type="ECO:0000313" key="5">
    <source>
        <dbReference type="Proteomes" id="UP000015105"/>
    </source>
</evidence>
<dbReference type="SUPFAM" id="SSF52058">
    <property type="entry name" value="L domain-like"/>
    <property type="match status" value="1"/>
</dbReference>
<protein>
    <recommendedName>
        <fullName evidence="3">Leucine-rich repeat-containing N-terminal plant-type domain-containing protein</fullName>
    </recommendedName>
</protein>
<dbReference type="AlphaFoldDB" id="A0A453D8F4"/>
<reference evidence="4" key="4">
    <citation type="submission" date="2019-03" db="UniProtKB">
        <authorList>
            <consortium name="EnsemblPlants"/>
        </authorList>
    </citation>
    <scope>IDENTIFICATION</scope>
</reference>
<keyword evidence="2" id="KW-0677">Repeat</keyword>
<evidence type="ECO:0000259" key="3">
    <source>
        <dbReference type="Pfam" id="PF08263"/>
    </source>
</evidence>
<evidence type="ECO:0000256" key="2">
    <source>
        <dbReference type="ARBA" id="ARBA00022737"/>
    </source>
</evidence>
<evidence type="ECO:0000313" key="4">
    <source>
        <dbReference type="EnsemblPlants" id="AET2Gv21135300.5"/>
    </source>
</evidence>